<comment type="caution">
    <text evidence="1">The sequence shown here is derived from an EMBL/GenBank/DDBJ whole genome shotgun (WGS) entry which is preliminary data.</text>
</comment>
<sequence length="33" mass="3961">MHKKLNLTKIQVFTYVDRCSDENKQNMTLRSAF</sequence>
<dbReference type="EMBL" id="JYDV01004593">
    <property type="protein sequence ID" value="KRY95271.1"/>
    <property type="molecule type" value="Genomic_DNA"/>
</dbReference>
<dbReference type="AlphaFoldDB" id="A0A0V1GAG0"/>
<organism evidence="1 2">
    <name type="scientific">Trichinella pseudospiralis</name>
    <name type="common">Parasitic roundworm</name>
    <dbReference type="NCBI Taxonomy" id="6337"/>
    <lineage>
        <taxon>Eukaryota</taxon>
        <taxon>Metazoa</taxon>
        <taxon>Ecdysozoa</taxon>
        <taxon>Nematoda</taxon>
        <taxon>Enoplea</taxon>
        <taxon>Dorylaimia</taxon>
        <taxon>Trichinellida</taxon>
        <taxon>Trichinellidae</taxon>
        <taxon>Trichinella</taxon>
    </lineage>
</organism>
<dbReference type="Proteomes" id="UP000054826">
    <property type="component" value="Unassembled WGS sequence"/>
</dbReference>
<evidence type="ECO:0000313" key="2">
    <source>
        <dbReference type="Proteomes" id="UP000054826"/>
    </source>
</evidence>
<gene>
    <name evidence="1" type="ORF">T4C_2965</name>
</gene>
<protein>
    <submittedName>
        <fullName evidence="1">Uncharacterized protein</fullName>
    </submittedName>
</protein>
<accession>A0A0V1GAG0</accession>
<reference evidence="1 2" key="1">
    <citation type="submission" date="2015-01" db="EMBL/GenBank/DDBJ databases">
        <title>Evolution of Trichinella species and genotypes.</title>
        <authorList>
            <person name="Korhonen P.K."/>
            <person name="Edoardo P."/>
            <person name="Giuseppe L.R."/>
            <person name="Gasser R.B."/>
        </authorList>
    </citation>
    <scope>NUCLEOTIDE SEQUENCE [LARGE SCALE GENOMIC DNA]</scope>
    <source>
        <strain evidence="1">ISS176</strain>
    </source>
</reference>
<proteinExistence type="predicted"/>
<evidence type="ECO:0000313" key="1">
    <source>
        <dbReference type="EMBL" id="KRY95271.1"/>
    </source>
</evidence>
<name>A0A0V1GAG0_TRIPS</name>